<evidence type="ECO:0000313" key="2">
    <source>
        <dbReference type="EMBL" id="MBL1106472.1"/>
    </source>
</evidence>
<dbReference type="Pfam" id="PF11387">
    <property type="entry name" value="DUF2795"/>
    <property type="match status" value="1"/>
</dbReference>
<gene>
    <name evidence="2" type="ORF">JK361_18010</name>
</gene>
<protein>
    <submittedName>
        <fullName evidence="2">DUF2795 domain-containing protein</fullName>
    </submittedName>
</protein>
<name>A0ABS1P289_9ACTN</name>
<evidence type="ECO:0000313" key="3">
    <source>
        <dbReference type="Proteomes" id="UP000621386"/>
    </source>
</evidence>
<accession>A0ABS1P289</accession>
<comment type="caution">
    <text evidence="2">The sequence shown here is derived from an EMBL/GenBank/DDBJ whole genome shotgun (WGS) entry which is preliminary data.</text>
</comment>
<proteinExistence type="predicted"/>
<keyword evidence="3" id="KW-1185">Reference proteome</keyword>
<dbReference type="InterPro" id="IPR021527">
    <property type="entry name" value="DUF2795"/>
</dbReference>
<dbReference type="EMBL" id="JAERRH010000006">
    <property type="protein sequence ID" value="MBL1106472.1"/>
    <property type="molecule type" value="Genomic_DNA"/>
</dbReference>
<dbReference type="RefSeq" id="WP_201819036.1">
    <property type="nucleotide sequence ID" value="NZ_JAERRH010000006.1"/>
</dbReference>
<feature type="region of interest" description="Disordered" evidence="1">
    <location>
        <begin position="65"/>
        <end position="107"/>
    </location>
</feature>
<sequence>MGTAHTSVPEVLDALKEVTYPADRDRLVTAAEQAGASDDVVMALRGLPAEEYAGRAEVARSVRVAPEPEHGHGAAQRRQRAGRGGRPGVAQHLWEEPKTPIQEEFDR</sequence>
<organism evidence="2 3">
    <name type="scientific">Streptomyces musisoli</name>
    <dbReference type="NCBI Taxonomy" id="2802280"/>
    <lineage>
        <taxon>Bacteria</taxon>
        <taxon>Bacillati</taxon>
        <taxon>Actinomycetota</taxon>
        <taxon>Actinomycetes</taxon>
        <taxon>Kitasatosporales</taxon>
        <taxon>Streptomycetaceae</taxon>
        <taxon>Streptomyces</taxon>
    </lineage>
</organism>
<reference evidence="2 3" key="1">
    <citation type="submission" date="2021-01" db="EMBL/GenBank/DDBJ databases">
        <title>WGS of actinomycetes isolated from Thailand.</title>
        <authorList>
            <person name="Thawai C."/>
        </authorList>
    </citation>
    <scope>NUCLEOTIDE SEQUENCE [LARGE SCALE GENOMIC DNA]</scope>
    <source>
        <strain evidence="2 3">CH5-8</strain>
    </source>
</reference>
<dbReference type="Proteomes" id="UP000621386">
    <property type="component" value="Unassembled WGS sequence"/>
</dbReference>
<evidence type="ECO:0000256" key="1">
    <source>
        <dbReference type="SAM" id="MobiDB-lite"/>
    </source>
</evidence>